<dbReference type="Pfam" id="PF02133">
    <property type="entry name" value="Transp_cyt_pur"/>
    <property type="match status" value="1"/>
</dbReference>
<comment type="caution">
    <text evidence="7">The sequence shown here is derived from an EMBL/GenBank/DDBJ whole genome shotgun (WGS) entry which is preliminary data.</text>
</comment>
<feature type="transmembrane region" description="Helical" evidence="6">
    <location>
        <begin position="448"/>
        <end position="466"/>
    </location>
</feature>
<keyword evidence="8" id="KW-1185">Reference proteome</keyword>
<feature type="transmembrane region" description="Helical" evidence="6">
    <location>
        <begin position="252"/>
        <end position="274"/>
    </location>
</feature>
<dbReference type="PANTHER" id="PTHR30618">
    <property type="entry name" value="NCS1 FAMILY PURINE/PYRIMIDINE TRANSPORTER"/>
    <property type="match status" value="1"/>
</dbReference>
<dbReference type="Proteomes" id="UP001583186">
    <property type="component" value="Unassembled WGS sequence"/>
</dbReference>
<feature type="transmembrane region" description="Helical" evidence="6">
    <location>
        <begin position="286"/>
        <end position="318"/>
    </location>
</feature>
<dbReference type="InterPro" id="IPR001248">
    <property type="entry name" value="Pur-cyt_permease"/>
</dbReference>
<dbReference type="InterPro" id="IPR045225">
    <property type="entry name" value="Uracil/uridine/allantoin_perm"/>
</dbReference>
<gene>
    <name evidence="7" type="ORF">Sste5346_003625</name>
</gene>
<evidence type="ECO:0000256" key="2">
    <source>
        <dbReference type="ARBA" id="ARBA00008974"/>
    </source>
</evidence>
<comment type="similarity">
    <text evidence="2">Belongs to the purine-cytosine permease (2.A.39) family.</text>
</comment>
<comment type="subcellular location">
    <subcellularLocation>
        <location evidence="1">Membrane</location>
        <topology evidence="1">Multi-pass membrane protein</topology>
    </subcellularLocation>
</comment>
<evidence type="ECO:0000256" key="1">
    <source>
        <dbReference type="ARBA" id="ARBA00004141"/>
    </source>
</evidence>
<feature type="transmembrane region" description="Helical" evidence="6">
    <location>
        <begin position="402"/>
        <end position="427"/>
    </location>
</feature>
<dbReference type="EMBL" id="JAWCUI010000016">
    <property type="protein sequence ID" value="KAL1898219.1"/>
    <property type="molecule type" value="Genomic_DNA"/>
</dbReference>
<feature type="transmembrane region" description="Helical" evidence="6">
    <location>
        <begin position="379"/>
        <end position="396"/>
    </location>
</feature>
<keyword evidence="3 6" id="KW-0812">Transmembrane</keyword>
<reference evidence="7 8" key="1">
    <citation type="journal article" date="2024" name="IMA Fungus">
        <title>IMA Genome - F19 : A genome assembly and annotation guide to empower mycologists, including annotated draft genome sequences of Ceratocystis pirilliformis, Diaporthe australafricana, Fusarium ophioides, Paecilomyces lecythidis, and Sporothrix stenoceras.</title>
        <authorList>
            <person name="Aylward J."/>
            <person name="Wilson A.M."/>
            <person name="Visagie C.M."/>
            <person name="Spraker J."/>
            <person name="Barnes I."/>
            <person name="Buitendag C."/>
            <person name="Ceriani C."/>
            <person name="Del Mar Angel L."/>
            <person name="du Plessis D."/>
            <person name="Fuchs T."/>
            <person name="Gasser K."/>
            <person name="Kramer D."/>
            <person name="Li W."/>
            <person name="Munsamy K."/>
            <person name="Piso A."/>
            <person name="Price J.L."/>
            <person name="Sonnekus B."/>
            <person name="Thomas C."/>
            <person name="van der Nest A."/>
            <person name="van Dijk A."/>
            <person name="van Heerden A."/>
            <person name="van Vuuren N."/>
            <person name="Yilmaz N."/>
            <person name="Duong T.A."/>
            <person name="van der Merwe N.A."/>
            <person name="Wingfield M.J."/>
            <person name="Wingfield B.D."/>
        </authorList>
    </citation>
    <scope>NUCLEOTIDE SEQUENCE [LARGE SCALE GENOMIC DNA]</scope>
    <source>
        <strain evidence="7 8">CMW 5346</strain>
    </source>
</reference>
<proteinExistence type="inferred from homology"/>
<dbReference type="CDD" id="cd11482">
    <property type="entry name" value="SLC-NCS1sbd_NRT1-like"/>
    <property type="match status" value="1"/>
</dbReference>
<dbReference type="Gene3D" id="1.10.4160.10">
    <property type="entry name" value="Hydantoin permease"/>
    <property type="match status" value="1"/>
</dbReference>
<evidence type="ECO:0000256" key="6">
    <source>
        <dbReference type="SAM" id="Phobius"/>
    </source>
</evidence>
<evidence type="ECO:0000256" key="5">
    <source>
        <dbReference type="ARBA" id="ARBA00023136"/>
    </source>
</evidence>
<evidence type="ECO:0000256" key="4">
    <source>
        <dbReference type="ARBA" id="ARBA00022989"/>
    </source>
</evidence>
<dbReference type="NCBIfam" id="TIGR00800">
    <property type="entry name" value="ncs1"/>
    <property type="match status" value="1"/>
</dbReference>
<evidence type="ECO:0008006" key="9">
    <source>
        <dbReference type="Google" id="ProtNLM"/>
    </source>
</evidence>
<dbReference type="PANTHER" id="PTHR30618:SF0">
    <property type="entry name" value="PURINE-URACIL PERMEASE NCS1"/>
    <property type="match status" value="1"/>
</dbReference>
<accession>A0ABR3ZF97</accession>
<feature type="transmembrane region" description="Helical" evidence="6">
    <location>
        <begin position="215"/>
        <end position="240"/>
    </location>
</feature>
<sequence>METLRRRGRAVRADLKSKWHKDGWVLPRQPMTFADETTWSNRDSDVTPLEQRTWTAWTIVGYWFSDVLCAQSWAGASAIIAVGLTWREATYCLILGTFTLAAPLCLNGAAGAELHVPFPIVARSSFGFLFSRFAIVIRMVTALFWHAIQTYSGSTAMTQIIRAIWPSYLNIPNHLPESAGITSQQLVSHVLFWSVQFPILLIPPYKLRWFFVAKAVIVLTAAVGTIIGMTHLAGGTGAIWDQEPAVHGAERAWLILASMSALTGGWATMATNVADFTRYLDRPSAVYWQIFLVPFVCTLLGLFGIIATSCAKVVYGSYIWDPLELASHWDGAGGRTAAFFVGVAWVIAQIGTNLSANVISCANDMTSLCPKYLNLRRGAILTTVIAGWVMVPWKIVHSAQSLLNFMGALGIFLAPIAAILGCDYWFVKRKAIDVPALYRRHGRYDYSNKWATNWRAAVALIVGFVPNLPGLAAAVNPKVHIGGAQYVYNIFYLYGFISTFVLYYSLNKLFPDEGTIIPAAIHEETVVINGQETVNDGLHDPCKGPAVYISSDDAKV</sequence>
<feature type="transmembrane region" description="Helical" evidence="6">
    <location>
        <begin position="338"/>
        <end position="359"/>
    </location>
</feature>
<feature type="transmembrane region" description="Helical" evidence="6">
    <location>
        <begin position="486"/>
        <end position="506"/>
    </location>
</feature>
<keyword evidence="4 6" id="KW-1133">Transmembrane helix</keyword>
<feature type="transmembrane region" description="Helical" evidence="6">
    <location>
        <begin position="129"/>
        <end position="148"/>
    </location>
</feature>
<evidence type="ECO:0000256" key="3">
    <source>
        <dbReference type="ARBA" id="ARBA00022692"/>
    </source>
</evidence>
<evidence type="ECO:0000313" key="7">
    <source>
        <dbReference type="EMBL" id="KAL1898219.1"/>
    </source>
</evidence>
<name>A0ABR3ZF97_9PEZI</name>
<organism evidence="7 8">
    <name type="scientific">Sporothrix stenoceras</name>
    <dbReference type="NCBI Taxonomy" id="5173"/>
    <lineage>
        <taxon>Eukaryota</taxon>
        <taxon>Fungi</taxon>
        <taxon>Dikarya</taxon>
        <taxon>Ascomycota</taxon>
        <taxon>Pezizomycotina</taxon>
        <taxon>Sordariomycetes</taxon>
        <taxon>Sordariomycetidae</taxon>
        <taxon>Ophiostomatales</taxon>
        <taxon>Ophiostomataceae</taxon>
        <taxon>Sporothrix</taxon>
    </lineage>
</organism>
<keyword evidence="5 6" id="KW-0472">Membrane</keyword>
<evidence type="ECO:0000313" key="8">
    <source>
        <dbReference type="Proteomes" id="UP001583186"/>
    </source>
</evidence>
<protein>
    <recommendedName>
        <fullName evidence="9">Nucleobase:cation symporter-1, NCS1 family</fullName>
    </recommendedName>
</protein>
<dbReference type="InterPro" id="IPR012681">
    <property type="entry name" value="NCS1"/>
</dbReference>